<accession>A0A0D8IVT7</accession>
<dbReference type="EMBL" id="JXXK01000031">
    <property type="protein sequence ID" value="KJF38782.1"/>
    <property type="molecule type" value="Genomic_DNA"/>
</dbReference>
<dbReference type="AlphaFoldDB" id="A0A0D8IVT7"/>
<proteinExistence type="predicted"/>
<sequence length="67" mass="7260">MPGIVSLPSRPWPGSCRRAAEPRRFKKYYTAKPPPAQCAGGGFVKQTGCLTGKARRSRKTEQALAAN</sequence>
<accession>A0A0W7TMC6</accession>
<comment type="caution">
    <text evidence="1">The sequence shown here is derived from an EMBL/GenBank/DDBJ whole genome shotgun (WGS) entry which is preliminary data.</text>
</comment>
<evidence type="ECO:0000313" key="3">
    <source>
        <dbReference type="Proteomes" id="UP000032483"/>
    </source>
</evidence>
<name>A0A0D8IVT7_9FIRM</name>
<organism evidence="1 3">
    <name type="scientific">Ruthenibacterium lactatiformans</name>
    <dbReference type="NCBI Taxonomy" id="1550024"/>
    <lineage>
        <taxon>Bacteria</taxon>
        <taxon>Bacillati</taxon>
        <taxon>Bacillota</taxon>
        <taxon>Clostridia</taxon>
        <taxon>Eubacteriales</taxon>
        <taxon>Oscillospiraceae</taxon>
        <taxon>Ruthenibacterium</taxon>
    </lineage>
</organism>
<gene>
    <name evidence="2" type="ORF">ASJ35_15965</name>
    <name evidence="1" type="ORF">TQ39_16155</name>
</gene>
<evidence type="ECO:0000313" key="2">
    <source>
        <dbReference type="EMBL" id="KUE75001.1"/>
    </source>
</evidence>
<dbReference type="Proteomes" id="UP000053433">
    <property type="component" value="Unassembled WGS sequence"/>
</dbReference>
<evidence type="ECO:0000313" key="4">
    <source>
        <dbReference type="Proteomes" id="UP000053433"/>
    </source>
</evidence>
<reference evidence="1" key="1">
    <citation type="submission" date="2015-02" db="EMBL/GenBank/DDBJ databases">
        <title>A novel member of the family Ruminococcaceae isolated from human feces.</title>
        <authorList>
            <person name="Shkoporov A.N."/>
            <person name="Chaplin A.V."/>
            <person name="Motuzova O.V."/>
            <person name="Kafarskaia L.I."/>
            <person name="Khokhlova E.V."/>
            <person name="Efimov B.A."/>
        </authorList>
    </citation>
    <scope>NUCLEOTIDE SEQUENCE [LARGE SCALE GENOMIC DNA]</scope>
    <source>
        <strain evidence="1">585-1</strain>
    </source>
</reference>
<protein>
    <submittedName>
        <fullName evidence="1">Uncharacterized protein</fullName>
    </submittedName>
</protein>
<evidence type="ECO:0000313" key="1">
    <source>
        <dbReference type="EMBL" id="KJF38782.1"/>
    </source>
</evidence>
<reference evidence="2 4" key="2">
    <citation type="submission" date="2015-10" db="EMBL/GenBank/DDBJ databases">
        <title>A novel member of the family Ruminococcaceae isolated from human faeces.</title>
        <authorList>
            <person name="Shkoporov A.N."/>
            <person name="Chaplin A.V."/>
            <person name="Motuzova O.V."/>
            <person name="Kafarskaia L.I."/>
            <person name="Efimov B.A."/>
        </authorList>
    </citation>
    <scope>NUCLEOTIDE SEQUENCE [LARGE SCALE GENOMIC DNA]</scope>
    <source>
        <strain evidence="2 4">668</strain>
    </source>
</reference>
<keyword evidence="3" id="KW-1185">Reference proteome</keyword>
<dbReference type="EMBL" id="LMUA01000032">
    <property type="protein sequence ID" value="KUE75001.1"/>
    <property type="molecule type" value="Genomic_DNA"/>
</dbReference>
<dbReference type="Proteomes" id="UP000032483">
    <property type="component" value="Unassembled WGS sequence"/>
</dbReference>